<dbReference type="PANTHER" id="PTHR34580:SF3">
    <property type="entry name" value="PROTEIN PAFB"/>
    <property type="match status" value="1"/>
</dbReference>
<dbReference type="Pfam" id="PF13280">
    <property type="entry name" value="WYL"/>
    <property type="match status" value="1"/>
</dbReference>
<sequence length="234" mass="25586">MNRTDRLYALVEELRAAAPRPRTVPWLAGRFEVSERTVQRDLQALMQTGVPLRSEPGPYGGWFVDKAMSLPPVNFTAEEAIAIAVALAGAESGAPFAGPARGAMRKLTAAMPEAAIASLRLISRQIRIGAEPVPADVSAAVERAVREHQVIWLHYLGGDGRESQREVEPAGLLAHRGRWFLIGWCRSRRAVRGFRLDRIQEARTTAEQAPHRDLATLLDVDSAAPAILADLTDD</sequence>
<evidence type="ECO:0000259" key="2">
    <source>
        <dbReference type="Pfam" id="PF13280"/>
    </source>
</evidence>
<dbReference type="RefSeq" id="WP_208254221.1">
    <property type="nucleotide sequence ID" value="NZ_JAGEOJ010000002.1"/>
</dbReference>
<dbReference type="InterPro" id="IPR051534">
    <property type="entry name" value="CBASS_pafABC_assoc_protein"/>
</dbReference>
<reference evidence="3" key="1">
    <citation type="submission" date="2021-03" db="EMBL/GenBank/DDBJ databases">
        <authorList>
            <person name="Kanchanasin P."/>
            <person name="Saeng-In P."/>
            <person name="Phongsopitanun W."/>
            <person name="Yuki M."/>
            <person name="Kudo T."/>
            <person name="Ohkuma M."/>
            <person name="Tanasupawat S."/>
        </authorList>
    </citation>
    <scope>NUCLEOTIDE SEQUENCE</scope>
    <source>
        <strain evidence="3">GKU 128</strain>
    </source>
</reference>
<keyword evidence="4" id="KW-1185">Reference proteome</keyword>
<comment type="caution">
    <text evidence="3">The sequence shown here is derived from an EMBL/GenBank/DDBJ whole genome shotgun (WGS) entry which is preliminary data.</text>
</comment>
<feature type="domain" description="WYL" evidence="2">
    <location>
        <begin position="139"/>
        <end position="203"/>
    </location>
</feature>
<proteinExistence type="predicted"/>
<dbReference type="AlphaFoldDB" id="A0A939T538"/>
<evidence type="ECO:0000313" key="3">
    <source>
        <dbReference type="EMBL" id="MBO2446632.1"/>
    </source>
</evidence>
<organism evidence="3 4">
    <name type="scientific">Actinomadura barringtoniae</name>
    <dbReference type="NCBI Taxonomy" id="1427535"/>
    <lineage>
        <taxon>Bacteria</taxon>
        <taxon>Bacillati</taxon>
        <taxon>Actinomycetota</taxon>
        <taxon>Actinomycetes</taxon>
        <taxon>Streptosporangiales</taxon>
        <taxon>Thermomonosporaceae</taxon>
        <taxon>Actinomadura</taxon>
    </lineage>
</organism>
<feature type="domain" description="Helix-turn-helix type 11" evidence="1">
    <location>
        <begin position="6"/>
        <end position="61"/>
    </location>
</feature>
<dbReference type="InterPro" id="IPR013196">
    <property type="entry name" value="HTH_11"/>
</dbReference>
<dbReference type="Proteomes" id="UP000669179">
    <property type="component" value="Unassembled WGS sequence"/>
</dbReference>
<evidence type="ECO:0000259" key="1">
    <source>
        <dbReference type="Pfam" id="PF08279"/>
    </source>
</evidence>
<dbReference type="InterPro" id="IPR036388">
    <property type="entry name" value="WH-like_DNA-bd_sf"/>
</dbReference>
<dbReference type="Pfam" id="PF08279">
    <property type="entry name" value="HTH_11"/>
    <property type="match status" value="1"/>
</dbReference>
<name>A0A939T538_9ACTN</name>
<accession>A0A939T538</accession>
<dbReference type="SUPFAM" id="SSF46785">
    <property type="entry name" value="Winged helix' DNA-binding domain"/>
    <property type="match status" value="1"/>
</dbReference>
<dbReference type="PANTHER" id="PTHR34580">
    <property type="match status" value="1"/>
</dbReference>
<dbReference type="EMBL" id="JAGEOJ010000002">
    <property type="protein sequence ID" value="MBO2446632.1"/>
    <property type="molecule type" value="Genomic_DNA"/>
</dbReference>
<dbReference type="InterPro" id="IPR026881">
    <property type="entry name" value="WYL_dom"/>
</dbReference>
<dbReference type="PROSITE" id="PS52050">
    <property type="entry name" value="WYL"/>
    <property type="match status" value="1"/>
</dbReference>
<evidence type="ECO:0000313" key="4">
    <source>
        <dbReference type="Proteomes" id="UP000669179"/>
    </source>
</evidence>
<dbReference type="Gene3D" id="1.10.10.10">
    <property type="entry name" value="Winged helix-like DNA-binding domain superfamily/Winged helix DNA-binding domain"/>
    <property type="match status" value="1"/>
</dbReference>
<dbReference type="InterPro" id="IPR036390">
    <property type="entry name" value="WH_DNA-bd_sf"/>
</dbReference>
<protein>
    <submittedName>
        <fullName evidence="3">WYL domain-containing protein</fullName>
    </submittedName>
</protein>
<gene>
    <name evidence="3" type="ORF">J4573_05985</name>
</gene>